<keyword evidence="3" id="KW-1185">Reference proteome</keyword>
<feature type="compositionally biased region" description="Basic and acidic residues" evidence="1">
    <location>
        <begin position="383"/>
        <end position="395"/>
    </location>
</feature>
<dbReference type="RefSeq" id="WP_173068264.1">
    <property type="nucleotide sequence ID" value="NZ_BLPF01000003.1"/>
</dbReference>
<sequence length="409" mass="42278">MTELQRPAFFEGQILAAADLAGTVDHGRGRAARHDRYLHEWGIAEGLALTGEGQTDPDDGSRYVEVTLQPGVAVDGTGREVVVPEPVALREALFEEVNGADPDSGDAYPVFLAGLDREPAGGALVPDGCGDPGGASRVDESYQILFGRLGDERLVADQRPPAPGDGPGDGTTPWLILLGYLTWAGGRFRAVLPEAGGVRPRYAGVRADTVAARAGRLALRTAPAAAEGGPVVTLDRQAGLAFGLYRADGSVDEVLAVSPRGDVTVRGKLSIGTTGGAVAAVSGVATDGVLLPLPAGVSADEVAQGRVVLHTMLAPRPPTLDGVWLSGPVECTVDGERRVRSRMRSMRADGDREVRDHAVPVDFLVLAAAVPAPGPAASGGVAREPHGGVREGDRARARRARGVRPGGGR</sequence>
<gene>
    <name evidence="2" type="ORF">Phou_086260</name>
</gene>
<protein>
    <submittedName>
        <fullName evidence="2">Uncharacterized protein</fullName>
    </submittedName>
</protein>
<comment type="caution">
    <text evidence="2">The sequence shown here is derived from an EMBL/GenBank/DDBJ whole genome shotgun (WGS) entry which is preliminary data.</text>
</comment>
<name>A0A6V8KRI5_9ACTN</name>
<accession>A0A6V8KRI5</accession>
<feature type="region of interest" description="Disordered" evidence="1">
    <location>
        <begin position="374"/>
        <end position="409"/>
    </location>
</feature>
<dbReference type="AlphaFoldDB" id="A0A6V8KRI5"/>
<dbReference type="EMBL" id="BLPF01000003">
    <property type="protein sequence ID" value="GFJ84446.1"/>
    <property type="molecule type" value="Genomic_DNA"/>
</dbReference>
<evidence type="ECO:0000313" key="2">
    <source>
        <dbReference type="EMBL" id="GFJ84446.1"/>
    </source>
</evidence>
<organism evidence="2 3">
    <name type="scientific">Phytohabitans houttuyneae</name>
    <dbReference type="NCBI Taxonomy" id="1076126"/>
    <lineage>
        <taxon>Bacteria</taxon>
        <taxon>Bacillati</taxon>
        <taxon>Actinomycetota</taxon>
        <taxon>Actinomycetes</taxon>
        <taxon>Micromonosporales</taxon>
        <taxon>Micromonosporaceae</taxon>
    </lineage>
</organism>
<reference evidence="2 3" key="1">
    <citation type="submission" date="2020-03" db="EMBL/GenBank/DDBJ databases">
        <title>Whole genome shotgun sequence of Phytohabitans houttuyneae NBRC 108639.</title>
        <authorList>
            <person name="Komaki H."/>
            <person name="Tamura T."/>
        </authorList>
    </citation>
    <scope>NUCLEOTIDE SEQUENCE [LARGE SCALE GENOMIC DNA]</scope>
    <source>
        <strain evidence="2 3">NBRC 108639</strain>
    </source>
</reference>
<evidence type="ECO:0000256" key="1">
    <source>
        <dbReference type="SAM" id="MobiDB-lite"/>
    </source>
</evidence>
<reference evidence="2 3" key="2">
    <citation type="submission" date="2020-03" db="EMBL/GenBank/DDBJ databases">
        <authorList>
            <person name="Ichikawa N."/>
            <person name="Kimura A."/>
            <person name="Kitahashi Y."/>
            <person name="Uohara A."/>
        </authorList>
    </citation>
    <scope>NUCLEOTIDE SEQUENCE [LARGE SCALE GENOMIC DNA]</scope>
    <source>
        <strain evidence="2 3">NBRC 108639</strain>
    </source>
</reference>
<proteinExistence type="predicted"/>
<evidence type="ECO:0000313" key="3">
    <source>
        <dbReference type="Proteomes" id="UP000482800"/>
    </source>
</evidence>
<dbReference type="Proteomes" id="UP000482800">
    <property type="component" value="Unassembled WGS sequence"/>
</dbReference>